<accession>A0A366DLY2</accession>
<comment type="caution">
    <text evidence="1">The sequence shown here is derived from an EMBL/GenBank/DDBJ whole genome shotgun (WGS) entry which is preliminary data.</text>
</comment>
<name>A0A366DLY2_9HYPH</name>
<dbReference type="OrthoDB" id="8456064at2"/>
<gene>
    <name evidence="1" type="ORF">DFR47_11360</name>
</gene>
<organism evidence="1 2">
    <name type="scientific">Pseudochrobactrum asaccharolyticum</name>
    <dbReference type="NCBI Taxonomy" id="354351"/>
    <lineage>
        <taxon>Bacteria</taxon>
        <taxon>Pseudomonadati</taxon>
        <taxon>Pseudomonadota</taxon>
        <taxon>Alphaproteobacteria</taxon>
        <taxon>Hyphomicrobiales</taxon>
        <taxon>Brucellaceae</taxon>
        <taxon>Pseudochrobactrum</taxon>
    </lineage>
</organism>
<dbReference type="EMBL" id="QNRH01000013">
    <property type="protein sequence ID" value="RBO90499.1"/>
    <property type="molecule type" value="Genomic_DNA"/>
</dbReference>
<evidence type="ECO:0000313" key="2">
    <source>
        <dbReference type="Proteomes" id="UP000252893"/>
    </source>
</evidence>
<evidence type="ECO:0000313" key="1">
    <source>
        <dbReference type="EMBL" id="RBO90499.1"/>
    </source>
</evidence>
<dbReference type="Proteomes" id="UP000252893">
    <property type="component" value="Unassembled WGS sequence"/>
</dbReference>
<sequence length="61" mass="7465">MVQRSDSVLRHVDVPPFKHPHFQTFRERQRMAFVREVETAVRLSDDMRMRLQSRRILETIQ</sequence>
<dbReference type="RefSeq" id="WP_147245666.1">
    <property type="nucleotide sequence ID" value="NZ_JBHEEG010000005.1"/>
</dbReference>
<protein>
    <submittedName>
        <fullName evidence="1">Uncharacterized protein</fullName>
    </submittedName>
</protein>
<dbReference type="AlphaFoldDB" id="A0A366DLY2"/>
<reference evidence="1 2" key="1">
    <citation type="submission" date="2018-06" db="EMBL/GenBank/DDBJ databases">
        <title>Genomic Encyclopedia of Type Strains, Phase IV (KMG-IV): sequencing the most valuable type-strain genomes for metagenomic binning, comparative biology and taxonomic classification.</title>
        <authorList>
            <person name="Goeker M."/>
        </authorList>
    </citation>
    <scope>NUCLEOTIDE SEQUENCE [LARGE SCALE GENOMIC DNA]</scope>
    <source>
        <strain evidence="1 2">DSM 25619</strain>
    </source>
</reference>
<proteinExistence type="predicted"/>
<keyword evidence="2" id="KW-1185">Reference proteome</keyword>